<dbReference type="Pfam" id="PF03797">
    <property type="entry name" value="Autotransporter"/>
    <property type="match status" value="1"/>
</dbReference>
<accession>A0ABY7THI7</accession>
<dbReference type="Gene3D" id="2.40.128.130">
    <property type="entry name" value="Autotransporter beta-domain"/>
    <property type="match status" value="1"/>
</dbReference>
<dbReference type="Proteomes" id="UP001220395">
    <property type="component" value="Chromosome"/>
</dbReference>
<keyword evidence="5" id="KW-1185">Reference proteome</keyword>
<proteinExistence type="predicted"/>
<name>A0ABY7THI7_9SPHN</name>
<feature type="signal peptide" evidence="2">
    <location>
        <begin position="1"/>
        <end position="24"/>
    </location>
</feature>
<dbReference type="SMART" id="SM00869">
    <property type="entry name" value="Autotransporter"/>
    <property type="match status" value="1"/>
</dbReference>
<protein>
    <submittedName>
        <fullName evidence="4">Autotransporter domain-containing protein</fullName>
    </submittedName>
</protein>
<dbReference type="InterPro" id="IPR005546">
    <property type="entry name" value="Autotransporte_beta"/>
</dbReference>
<evidence type="ECO:0000313" key="4">
    <source>
        <dbReference type="EMBL" id="WCT72523.1"/>
    </source>
</evidence>
<gene>
    <name evidence="4" type="ORF">PQ455_12865</name>
</gene>
<keyword evidence="1 2" id="KW-0732">Signal</keyword>
<organism evidence="4 5">
    <name type="scientific">Sphingomonas naphthae</name>
    <dbReference type="NCBI Taxonomy" id="1813468"/>
    <lineage>
        <taxon>Bacteria</taxon>
        <taxon>Pseudomonadati</taxon>
        <taxon>Pseudomonadota</taxon>
        <taxon>Alphaproteobacteria</taxon>
        <taxon>Sphingomonadales</taxon>
        <taxon>Sphingomonadaceae</taxon>
        <taxon>Sphingomonas</taxon>
    </lineage>
</organism>
<dbReference type="PROSITE" id="PS51208">
    <property type="entry name" value="AUTOTRANSPORTER"/>
    <property type="match status" value="1"/>
</dbReference>
<reference evidence="4 5" key="1">
    <citation type="submission" date="2023-02" db="EMBL/GenBank/DDBJ databases">
        <title>Genome sequence of Sphingomonas naphthae.</title>
        <authorList>
            <person name="Kim S."/>
            <person name="Heo J."/>
            <person name="Kwon S.-W."/>
        </authorList>
    </citation>
    <scope>NUCLEOTIDE SEQUENCE [LARGE SCALE GENOMIC DNA]</scope>
    <source>
        <strain evidence="4 5">KACC 18716</strain>
    </source>
</reference>
<sequence>MRVRLEASRAVLAFCAFAAVPAIAQQTITVNRGTTRTTQAAVAGTDSVTVAAGGAIDTTANPAINWNGASTGLAITNSGTIRSTASGGRAIGTSGSATTRGITLTNNAGGLIESADDAIRINNDVTAGTIRIDNFGTIRTTNGGQAIDFDAIASGTASVAITNYAGGVIRSVGQDAIRPGQGAIVTNAGLIYSEGPTNNNYDGIDWQQRSGTVVNQNGGTISGLRHGITSDIDVNVTNLAGGSIIGRNGSGIGSDGTGTVVNFGTIEGSWDGLATNGDGDGVDIDLIGTVTNSGTIRGISARGVDSGGRPNGAEGIAIGGGVITNTATGLISGGRTGILVDDGGVGGAYGATTITNAGRIEGFTGPAIQLVGEFADTITNSGTIASNGAVAIQMGGGNDTLALVTGSTITGRADGGTGNDLVSLSGTGSGTFGNLVNFERLAVVSGNWTLSDASTFATSTTLSAGANLTTATPLTGAITNNGTITLNQAANGSFAGTLAGNGTLIKAGAGTLSIGSQAFTGATLVSAGRLDVLGTLPSTIIVARGATLGGTGTTGPVTVGVGGIVAPGQSIGTLTVNGAFVQSAGSTYQAEIAPTGAADRIVVNGAATIQSGAILQPIPAAGTYTPGTRFVLLTATGGVSGAYTLTGASLGTGTELRLGGTANAVFVDVARTGASLPLVAQSTNQLNTAIAVSQLGVANAAYAAITLVPENANVRYALDQLSGEIHASARTAMVRDADLAQRSVLTHLDDGSAGMGLWAQGIAGYGEEEGDRGAADGSRSTYGGMGGFDFEVTEGIRIGAAGGYTRDKLVVRERASRATLKTTHALGYLDAVLAGFHYSGGVGYDWVDVDTRRAPAFGGFSDVNTASYDGGVLHGFARIGAPIPAFGATIEPFASIQGYRVRTKSAQEAGGAASLGLFRRREAFAQASVGTKVETRVVGAISARGSAAYVHVFGQRAGEASVRFGNTNGFFPVRGTTMSSHAAAVSGAVNWALAPKARLSVSYDGLIGTTSSESTGRLTFAIGF</sequence>
<dbReference type="InterPro" id="IPR013425">
    <property type="entry name" value="Autotrns_rpt"/>
</dbReference>
<evidence type="ECO:0000259" key="3">
    <source>
        <dbReference type="PROSITE" id="PS51208"/>
    </source>
</evidence>
<evidence type="ECO:0000256" key="1">
    <source>
        <dbReference type="ARBA" id="ARBA00022729"/>
    </source>
</evidence>
<dbReference type="SUPFAM" id="SSF103515">
    <property type="entry name" value="Autotransporter"/>
    <property type="match status" value="1"/>
</dbReference>
<feature type="domain" description="Autotransporter" evidence="3">
    <location>
        <begin position="750"/>
        <end position="1024"/>
    </location>
</feature>
<dbReference type="EMBL" id="CP117411">
    <property type="protein sequence ID" value="WCT72523.1"/>
    <property type="molecule type" value="Genomic_DNA"/>
</dbReference>
<dbReference type="RefSeq" id="WP_273686489.1">
    <property type="nucleotide sequence ID" value="NZ_CP117411.1"/>
</dbReference>
<dbReference type="NCBIfam" id="TIGR02601">
    <property type="entry name" value="autotrns_rpt"/>
    <property type="match status" value="1"/>
</dbReference>
<evidence type="ECO:0000256" key="2">
    <source>
        <dbReference type="SAM" id="SignalP"/>
    </source>
</evidence>
<feature type="chain" id="PRO_5045229530" evidence="2">
    <location>
        <begin position="25"/>
        <end position="1024"/>
    </location>
</feature>
<dbReference type="InterPro" id="IPR036709">
    <property type="entry name" value="Autotransporte_beta_dom_sf"/>
</dbReference>
<evidence type="ECO:0000313" key="5">
    <source>
        <dbReference type="Proteomes" id="UP001220395"/>
    </source>
</evidence>